<evidence type="ECO:0000313" key="7">
    <source>
        <dbReference type="EMBL" id="PWJ55836.1"/>
    </source>
</evidence>
<dbReference type="RefSeq" id="WP_109772884.1">
    <property type="nucleotide sequence ID" value="NZ_QGDQ01000002.1"/>
</dbReference>
<dbReference type="Proteomes" id="UP000245469">
    <property type="component" value="Unassembled WGS sequence"/>
</dbReference>
<evidence type="ECO:0000256" key="6">
    <source>
        <dbReference type="SAM" id="Phobius"/>
    </source>
</evidence>
<keyword evidence="5 6" id="KW-0472">Membrane</keyword>
<evidence type="ECO:0000256" key="3">
    <source>
        <dbReference type="ARBA" id="ARBA00022692"/>
    </source>
</evidence>
<gene>
    <name evidence="7" type="ORF">BXY45_102202</name>
</gene>
<evidence type="ECO:0000256" key="1">
    <source>
        <dbReference type="ARBA" id="ARBA00004651"/>
    </source>
</evidence>
<accession>A0A316ADI8</accession>
<comment type="caution">
    <text evidence="7">The sequence shown here is derived from an EMBL/GenBank/DDBJ whole genome shotgun (WGS) entry which is preliminary data.</text>
</comment>
<keyword evidence="2" id="KW-1003">Cell membrane</keyword>
<keyword evidence="4 6" id="KW-1133">Transmembrane helix</keyword>
<dbReference type="GO" id="GO:0015171">
    <property type="term" value="F:amino acid transmembrane transporter activity"/>
    <property type="evidence" value="ECO:0007669"/>
    <property type="project" value="TreeGrafter"/>
</dbReference>
<feature type="transmembrane region" description="Helical" evidence="6">
    <location>
        <begin position="71"/>
        <end position="90"/>
    </location>
</feature>
<sequence length="218" mass="22434">MDPLVLGLLVGLASAAPLGPQNAYLLQVGLQLPTTRAWGAAALVVGLDVSVSLTGALLAGRLLSAAPGLRVPALTVGAAVLLLVGAQILWRTRSRRRPRHLLGLTTTTDGADGPPVSGWSRRRLVFGALAVTWLNPSALLDSSLLFGGLVASTRLADLPVLVLGLCAASALWTAGLLGVLRAVRARLVERARCWVERAAGVVVVAVGLRFAAQAVGVL</sequence>
<keyword evidence="8" id="KW-1185">Reference proteome</keyword>
<dbReference type="InterPro" id="IPR001123">
    <property type="entry name" value="LeuE-type"/>
</dbReference>
<protein>
    <submittedName>
        <fullName evidence="7">Arginine exporter protein ArgO</fullName>
    </submittedName>
</protein>
<evidence type="ECO:0000256" key="4">
    <source>
        <dbReference type="ARBA" id="ARBA00022989"/>
    </source>
</evidence>
<dbReference type="PANTHER" id="PTHR30086">
    <property type="entry name" value="ARGININE EXPORTER PROTEIN ARGO"/>
    <property type="match status" value="1"/>
</dbReference>
<dbReference type="Pfam" id="PF01810">
    <property type="entry name" value="LysE"/>
    <property type="match status" value="1"/>
</dbReference>
<dbReference type="AlphaFoldDB" id="A0A316ADI8"/>
<evidence type="ECO:0000256" key="2">
    <source>
        <dbReference type="ARBA" id="ARBA00022475"/>
    </source>
</evidence>
<evidence type="ECO:0000256" key="5">
    <source>
        <dbReference type="ARBA" id="ARBA00023136"/>
    </source>
</evidence>
<proteinExistence type="predicted"/>
<dbReference type="PANTHER" id="PTHR30086:SF20">
    <property type="entry name" value="ARGININE EXPORTER PROTEIN ARGO-RELATED"/>
    <property type="match status" value="1"/>
</dbReference>
<reference evidence="7 8" key="1">
    <citation type="submission" date="2018-03" db="EMBL/GenBank/DDBJ databases">
        <title>Genomic Encyclopedia of Archaeal and Bacterial Type Strains, Phase II (KMG-II): from individual species to whole genera.</title>
        <authorList>
            <person name="Goeker M."/>
        </authorList>
    </citation>
    <scope>NUCLEOTIDE SEQUENCE [LARGE SCALE GENOMIC DNA]</scope>
    <source>
        <strain evidence="7 8">DSM 44889</strain>
    </source>
</reference>
<dbReference type="EMBL" id="QGDQ01000002">
    <property type="protein sequence ID" value="PWJ55836.1"/>
    <property type="molecule type" value="Genomic_DNA"/>
</dbReference>
<organism evidence="7 8">
    <name type="scientific">Quadrisphaera granulorum</name>
    <dbReference type="NCBI Taxonomy" id="317664"/>
    <lineage>
        <taxon>Bacteria</taxon>
        <taxon>Bacillati</taxon>
        <taxon>Actinomycetota</taxon>
        <taxon>Actinomycetes</taxon>
        <taxon>Kineosporiales</taxon>
        <taxon>Kineosporiaceae</taxon>
        <taxon>Quadrisphaera</taxon>
    </lineage>
</organism>
<keyword evidence="3 6" id="KW-0812">Transmembrane</keyword>
<dbReference type="OrthoDB" id="5638726at2"/>
<feature type="transmembrane region" description="Helical" evidence="6">
    <location>
        <begin position="124"/>
        <end position="146"/>
    </location>
</feature>
<dbReference type="GO" id="GO:0005886">
    <property type="term" value="C:plasma membrane"/>
    <property type="evidence" value="ECO:0007669"/>
    <property type="project" value="UniProtKB-SubCell"/>
</dbReference>
<evidence type="ECO:0000313" key="8">
    <source>
        <dbReference type="Proteomes" id="UP000245469"/>
    </source>
</evidence>
<feature type="transmembrane region" description="Helical" evidence="6">
    <location>
        <begin position="194"/>
        <end position="212"/>
    </location>
</feature>
<comment type="subcellular location">
    <subcellularLocation>
        <location evidence="1">Cell membrane</location>
        <topology evidence="1">Multi-pass membrane protein</topology>
    </subcellularLocation>
</comment>
<name>A0A316ADI8_9ACTN</name>
<feature type="transmembrane region" description="Helical" evidence="6">
    <location>
        <begin position="158"/>
        <end position="182"/>
    </location>
</feature>